<keyword evidence="5" id="KW-1185">Reference proteome</keyword>
<sequence length="685" mass="78562">MIGPNLGPWAQKPTLRFIRTLGPSLAALAQSSWSLLLMALVTDPFLGRIASIAMASNTIIQCSPSTHTKRKYDVFVSFRGEDSHNNSTGFLFEALQKKGIDAFRDDAGLNKGESIAPKLLQAIEGSRLFVVVFSKNYASSTWCLRELAHICNCIEISPRHVLPIFYDVGPSKFLVMRFSKINLLSLFKLKVRVVEEATTICREIEEIVQNILKILGPKFSSLPNDHLVGMESCVEELVKLLELEISGMCGIGNTTLDRALYERISHHYDFCCFIDDVRKIYQDSSASCIRCTKQLLSQFLNEENLEICNVYEGTCLVWSSLRNARTLIVIDHVDKVGQLMMFTGRRETLLRECLVNHIDVVKLFCINVFKSNYIKSGYEELMKGVLSHVEGHPLAIDQNIACFFADYDEDYVKEIIDFCRFHPENGLRVLVDKSLISIEFGKIYMHGLLRDLRRYIVREESPKEPRKWNRLWDYKDLHEVMLDNKDILFGKKYLFECLPPSFQPHKLIEMSLPESNMKQLWEDKKIEIEEGPVIIYFASCYCSLHPLHNLRHLDNSHSKNLIKIPNLGEAINLERLNLKGCTLLRKIDASIGLLRKLAFLNLKDCTSLIKLQFFGEALYLETLNLEGCTQLRKIDPSIGLLRKLTILNLKDCKNLEHSKLLALNLQHCKRLKYLPELPSRTYFPS</sequence>
<dbReference type="InterPro" id="IPR032675">
    <property type="entry name" value="LRR_dom_sf"/>
</dbReference>
<dbReference type="EnsemblPlants" id="KRH25913">
    <property type="protein sequence ID" value="KRH25913"/>
    <property type="gene ID" value="GLYMA_12G138400"/>
</dbReference>
<dbReference type="PROSITE" id="PS50104">
    <property type="entry name" value="TIR"/>
    <property type="match status" value="1"/>
</dbReference>
<dbReference type="InterPro" id="IPR044974">
    <property type="entry name" value="Disease_R_plants"/>
</dbReference>
<reference evidence="3" key="3">
    <citation type="submission" date="2018-07" db="EMBL/GenBank/DDBJ databases">
        <title>WGS assembly of Glycine max.</title>
        <authorList>
            <person name="Schmutz J."/>
            <person name="Cannon S."/>
            <person name="Schlueter J."/>
            <person name="Ma J."/>
            <person name="Mitros T."/>
            <person name="Nelson W."/>
            <person name="Hyten D."/>
            <person name="Song Q."/>
            <person name="Thelen J."/>
            <person name="Cheng J."/>
            <person name="Xu D."/>
            <person name="Hellsten U."/>
            <person name="May G."/>
            <person name="Yu Y."/>
            <person name="Sakurai T."/>
            <person name="Umezawa T."/>
            <person name="Bhattacharyya M."/>
            <person name="Sandhu D."/>
            <person name="Valliyodan B."/>
            <person name="Lindquist E."/>
            <person name="Peto M."/>
            <person name="Grant D."/>
            <person name="Shu S."/>
            <person name="Goodstein D."/>
            <person name="Barry K."/>
            <person name="Futrell-Griggs M."/>
            <person name="Abernathy B."/>
            <person name="Du J."/>
            <person name="Tian Z."/>
            <person name="Zhu L."/>
            <person name="Gill N."/>
            <person name="Joshi T."/>
            <person name="Libault M."/>
            <person name="Sethuraman A."/>
            <person name="Zhang X."/>
            <person name="Shinozaki K."/>
            <person name="Nguyen H."/>
            <person name="Wing R."/>
            <person name="Cregan P."/>
            <person name="Specht J."/>
            <person name="Grimwood J."/>
            <person name="Rokhsar D."/>
            <person name="Stacey G."/>
            <person name="Shoemaker R."/>
            <person name="Jackson S."/>
        </authorList>
    </citation>
    <scope>NUCLEOTIDE SEQUENCE</scope>
    <source>
        <tissue evidence="3">Callus</tissue>
    </source>
</reference>
<dbReference type="Gene3D" id="3.80.10.10">
    <property type="entry name" value="Ribonuclease Inhibitor"/>
    <property type="match status" value="1"/>
</dbReference>
<keyword evidence="1" id="KW-0677">Repeat</keyword>
<evidence type="ECO:0000313" key="4">
    <source>
        <dbReference type="EnsemblPlants" id="KRH25913"/>
    </source>
</evidence>
<gene>
    <name evidence="3" type="ORF">GLYMA_12G138400</name>
</gene>
<dbReference type="Proteomes" id="UP000008827">
    <property type="component" value="Chromosome 12"/>
</dbReference>
<evidence type="ECO:0000313" key="5">
    <source>
        <dbReference type="Proteomes" id="UP000008827"/>
    </source>
</evidence>
<dbReference type="InterPro" id="IPR027417">
    <property type="entry name" value="P-loop_NTPase"/>
</dbReference>
<dbReference type="GO" id="GO:0006952">
    <property type="term" value="P:defense response"/>
    <property type="evidence" value="ECO:0007669"/>
    <property type="project" value="InterPro"/>
</dbReference>
<reference evidence="3 4" key="1">
    <citation type="journal article" date="2010" name="Nature">
        <title>Genome sequence of the palaeopolyploid soybean.</title>
        <authorList>
            <person name="Schmutz J."/>
            <person name="Cannon S.B."/>
            <person name="Schlueter J."/>
            <person name="Ma J."/>
            <person name="Mitros T."/>
            <person name="Nelson W."/>
            <person name="Hyten D.L."/>
            <person name="Song Q."/>
            <person name="Thelen J.J."/>
            <person name="Cheng J."/>
            <person name="Xu D."/>
            <person name="Hellsten U."/>
            <person name="May G.D."/>
            <person name="Yu Y."/>
            <person name="Sakurai T."/>
            <person name="Umezawa T."/>
            <person name="Bhattacharyya M.K."/>
            <person name="Sandhu D."/>
            <person name="Valliyodan B."/>
            <person name="Lindquist E."/>
            <person name="Peto M."/>
            <person name="Grant D."/>
            <person name="Shu S."/>
            <person name="Goodstein D."/>
            <person name="Barry K."/>
            <person name="Futrell-Griggs M."/>
            <person name="Abernathy B."/>
            <person name="Du J."/>
            <person name="Tian Z."/>
            <person name="Zhu L."/>
            <person name="Gill N."/>
            <person name="Joshi T."/>
            <person name="Libault M."/>
            <person name="Sethuraman A."/>
            <person name="Zhang X.-C."/>
            <person name="Shinozaki K."/>
            <person name="Nguyen H.T."/>
            <person name="Wing R.A."/>
            <person name="Cregan P."/>
            <person name="Specht J."/>
            <person name="Grimwood J."/>
            <person name="Rokhsar D."/>
            <person name="Stacey G."/>
            <person name="Shoemaker R.C."/>
            <person name="Jackson S.A."/>
        </authorList>
    </citation>
    <scope>NUCLEOTIDE SEQUENCE</scope>
    <source>
        <strain evidence="4">cv. Williams 82</strain>
        <tissue evidence="3">Callus</tissue>
    </source>
</reference>
<dbReference type="InterPro" id="IPR035897">
    <property type="entry name" value="Toll_tir_struct_dom_sf"/>
</dbReference>
<dbReference type="Gene3D" id="3.40.50.300">
    <property type="entry name" value="P-loop containing nucleotide triphosphate hydrolases"/>
    <property type="match status" value="1"/>
</dbReference>
<dbReference type="SUPFAM" id="SSF52200">
    <property type="entry name" value="Toll/Interleukin receptor TIR domain"/>
    <property type="match status" value="1"/>
</dbReference>
<dbReference type="SMR" id="A0A0R0HEA3"/>
<dbReference type="InParanoid" id="A0A0R0HEA3"/>
<dbReference type="Gramene" id="KRH25913">
    <property type="protein sequence ID" value="KRH25913"/>
    <property type="gene ID" value="GLYMA_12G138400"/>
</dbReference>
<protein>
    <recommendedName>
        <fullName evidence="2">TIR domain-containing protein</fullName>
    </recommendedName>
</protein>
<dbReference type="InterPro" id="IPR058192">
    <property type="entry name" value="WHD_ROQ1-like"/>
</dbReference>
<feature type="domain" description="TIR" evidence="2">
    <location>
        <begin position="70"/>
        <end position="215"/>
    </location>
</feature>
<name>A0A0R0HEA3_SOYBN</name>
<evidence type="ECO:0000256" key="1">
    <source>
        <dbReference type="ARBA" id="ARBA00022737"/>
    </source>
</evidence>
<organism evidence="3">
    <name type="scientific">Glycine max</name>
    <name type="common">Soybean</name>
    <name type="synonym">Glycine hispida</name>
    <dbReference type="NCBI Taxonomy" id="3847"/>
    <lineage>
        <taxon>Eukaryota</taxon>
        <taxon>Viridiplantae</taxon>
        <taxon>Streptophyta</taxon>
        <taxon>Embryophyta</taxon>
        <taxon>Tracheophyta</taxon>
        <taxon>Spermatophyta</taxon>
        <taxon>Magnoliopsida</taxon>
        <taxon>eudicotyledons</taxon>
        <taxon>Gunneridae</taxon>
        <taxon>Pentapetalae</taxon>
        <taxon>rosids</taxon>
        <taxon>fabids</taxon>
        <taxon>Fabales</taxon>
        <taxon>Fabaceae</taxon>
        <taxon>Papilionoideae</taxon>
        <taxon>50 kb inversion clade</taxon>
        <taxon>NPAAA clade</taxon>
        <taxon>indigoferoid/millettioid clade</taxon>
        <taxon>Phaseoleae</taxon>
        <taxon>Glycine</taxon>
        <taxon>Glycine subgen. Soja</taxon>
    </lineage>
</organism>
<dbReference type="SMART" id="SM00255">
    <property type="entry name" value="TIR"/>
    <property type="match status" value="1"/>
</dbReference>
<dbReference type="PANTHER" id="PTHR11017">
    <property type="entry name" value="LEUCINE-RICH REPEAT-CONTAINING PROTEIN"/>
    <property type="match status" value="1"/>
</dbReference>
<evidence type="ECO:0000259" key="2">
    <source>
        <dbReference type="PROSITE" id="PS50104"/>
    </source>
</evidence>
<dbReference type="AlphaFoldDB" id="A0A0R0HEA3"/>
<dbReference type="GO" id="GO:0007165">
    <property type="term" value="P:signal transduction"/>
    <property type="evidence" value="ECO:0007669"/>
    <property type="project" value="InterPro"/>
</dbReference>
<dbReference type="PaxDb" id="3847-GLYMA12G16896.1"/>
<dbReference type="Pfam" id="PF01582">
    <property type="entry name" value="TIR"/>
    <property type="match status" value="1"/>
</dbReference>
<accession>A0A0R0HEA3</accession>
<proteinExistence type="predicted"/>
<dbReference type="OMA" id="DGHEICN"/>
<dbReference type="SUPFAM" id="SSF52540">
    <property type="entry name" value="P-loop containing nucleoside triphosphate hydrolases"/>
    <property type="match status" value="1"/>
</dbReference>
<dbReference type="PANTHER" id="PTHR11017:SF259">
    <property type="entry name" value="ADP-RIBOSYL CYCLASE_CYCLIC ADP-RIBOSE HYDROLASE"/>
    <property type="match status" value="1"/>
</dbReference>
<evidence type="ECO:0000313" key="3">
    <source>
        <dbReference type="EMBL" id="KRH25913.1"/>
    </source>
</evidence>
<dbReference type="Pfam" id="PF23282">
    <property type="entry name" value="WHD_ROQ1"/>
    <property type="match status" value="1"/>
</dbReference>
<dbReference type="Gene3D" id="3.40.50.10140">
    <property type="entry name" value="Toll/interleukin-1 receptor homology (TIR) domain"/>
    <property type="match status" value="1"/>
</dbReference>
<reference evidence="4" key="2">
    <citation type="submission" date="2018-02" db="UniProtKB">
        <authorList>
            <consortium name="EnsemblPlants"/>
        </authorList>
    </citation>
    <scope>IDENTIFICATION</scope>
    <source>
        <strain evidence="4">Williams 82</strain>
    </source>
</reference>
<dbReference type="SUPFAM" id="SSF52058">
    <property type="entry name" value="L domain-like"/>
    <property type="match status" value="1"/>
</dbReference>
<dbReference type="EMBL" id="CM000845">
    <property type="protein sequence ID" value="KRH25913.1"/>
    <property type="molecule type" value="Genomic_DNA"/>
</dbReference>
<dbReference type="PRINTS" id="PR00364">
    <property type="entry name" value="DISEASERSIST"/>
</dbReference>
<dbReference type="InterPro" id="IPR000157">
    <property type="entry name" value="TIR_dom"/>
</dbReference>